<feature type="region of interest" description="Disordered" evidence="11">
    <location>
        <begin position="1"/>
        <end position="175"/>
    </location>
</feature>
<keyword evidence="8" id="KW-0156">Chromatin regulator</keyword>
<dbReference type="GO" id="GO:0005634">
    <property type="term" value="C:nucleus"/>
    <property type="evidence" value="ECO:0007669"/>
    <property type="project" value="UniProtKB-SubCell"/>
</dbReference>
<comment type="similarity">
    <text evidence="2">Belongs to the SNF2/RAD54 helicase family.</text>
</comment>
<gene>
    <name evidence="14" type="primary">Smarcad1</name>
</gene>
<keyword evidence="10" id="KW-0539">Nucleus</keyword>
<dbReference type="Gene3D" id="3.40.50.300">
    <property type="entry name" value="P-loop containing nucleotide triphosphate hydrolases"/>
    <property type="match status" value="2"/>
</dbReference>
<dbReference type="GO" id="GO:0005694">
    <property type="term" value="C:chromosome"/>
    <property type="evidence" value="ECO:0007669"/>
    <property type="project" value="UniProtKB-ARBA"/>
</dbReference>
<keyword evidence="5" id="KW-0378">Hydrolase</keyword>
<sequence>MFSSFSYKHQHSSKTSTLNGGSDNTHTPHSPSPSQKMTSLKRQFSSDSSEDEANSIKSKKIKMNGNSKKNDFVSQFSGDDDSDSYENATKFNDHDPGVTNDSSIPESPLFKSKKTKRCRFVSENSSSDEETTKRKLSSTETNHITPVKTNISQLSSSEDENEPQQLNNESVSPKLNPTKKKFVIGISCRRIISPRSSVDVLQTPKKSEKRERKPKQKEESDADWSSEDDEDYISPEKKKKILHFFQESSAEELGTISECSLKKAEILVSLRPFVSWEDLTNKLNETKHLNEKLIWSCIDLLHERRTLCSLMEKCGIISEKLEKEFNEVRDINTESPRKSKSVTVAQQPDTIPENLILKPYQMIGLNWISLLHRNKVNGILADEMGLGKTIQTISFFAYLQSLGEISNPHLVVVPTSTFENWVREFNVWCPTLHVLHYTGSQVDRKCIRSDLQKGRLLCDVILTTYHLAVSTPEDRSLFRKLDICYAVFDEGHMLKNMSSQRYQQLMKIKAERRLLLTGTPLQNNLLELMSLLRFVMPHMFEETTNTLIRLFSQSGNETVNSNFYQRRIEHAKQIMQPFVLRRMKKDVLHQLPKKQETIVFCDMAPSQANLYSKVKTSLKNKTTKKNLPKAELRNVFMELRKVANHPLLRRELYTLTKLRKMARFLKNDVTYMDSDETYLYEDMEVMTDFELHNLCVEHRVVDKFKLTNNVLFDSGKFNNLDSILPRLHSEGKRVLIFSQFTMMMDILQRYLDDRKHKFLRLDGQTPMAERLNLIDTFNEDPSYFVFMLSTKAGGLGINLTSASVVILHDIDCNPYNDKQAEDRCHRVGQTKTVEIIKLVSKDSIEERMFQFAQNKLQLEKEMTENSTDGIDLAALITESLSS</sequence>
<dbReference type="EMBL" id="LR790518">
    <property type="protein sequence ID" value="CAB3266380.1"/>
    <property type="molecule type" value="mRNA"/>
</dbReference>
<dbReference type="EC" id="3.6.4.12" evidence="3"/>
<proteinExistence type="evidence at transcript level"/>
<evidence type="ECO:0000256" key="6">
    <source>
        <dbReference type="ARBA" id="ARBA00022806"/>
    </source>
</evidence>
<evidence type="ECO:0000259" key="13">
    <source>
        <dbReference type="PROSITE" id="PS51194"/>
    </source>
</evidence>
<keyword evidence="6" id="KW-0347">Helicase</keyword>
<evidence type="ECO:0000256" key="4">
    <source>
        <dbReference type="ARBA" id="ARBA00022741"/>
    </source>
</evidence>
<feature type="compositionally biased region" description="Acidic residues" evidence="11">
    <location>
        <begin position="220"/>
        <end position="231"/>
    </location>
</feature>
<dbReference type="AlphaFoldDB" id="A0A6F9DTN9"/>
<evidence type="ECO:0000313" key="14">
    <source>
        <dbReference type="EMBL" id="CAB3266380.1"/>
    </source>
</evidence>
<dbReference type="FunFam" id="3.40.50.10810:FF:000014">
    <property type="entry name" value="SWI/SNF-related matrix-associated actin-dependent regulator of chromatin subfamily A containing DEAD/H box 1"/>
    <property type="match status" value="1"/>
</dbReference>
<name>A0A6F9DTN9_9ASCI</name>
<evidence type="ECO:0000256" key="3">
    <source>
        <dbReference type="ARBA" id="ARBA00012551"/>
    </source>
</evidence>
<dbReference type="InterPro" id="IPR014001">
    <property type="entry name" value="Helicase_ATP-bd"/>
</dbReference>
<feature type="domain" description="Helicase ATP-binding" evidence="12">
    <location>
        <begin position="369"/>
        <end position="538"/>
    </location>
</feature>
<dbReference type="GO" id="GO:0006325">
    <property type="term" value="P:chromatin organization"/>
    <property type="evidence" value="ECO:0007669"/>
    <property type="project" value="UniProtKB-KW"/>
</dbReference>
<dbReference type="SUPFAM" id="SSF52540">
    <property type="entry name" value="P-loop containing nucleoside triphosphate hydrolases"/>
    <property type="match status" value="2"/>
</dbReference>
<dbReference type="PROSITE" id="PS51192">
    <property type="entry name" value="HELICASE_ATP_BIND_1"/>
    <property type="match status" value="1"/>
</dbReference>
<dbReference type="CDD" id="cd18793">
    <property type="entry name" value="SF2_C_SNF"/>
    <property type="match status" value="1"/>
</dbReference>
<dbReference type="InterPro" id="IPR000330">
    <property type="entry name" value="SNF2_N"/>
</dbReference>
<evidence type="ECO:0000256" key="11">
    <source>
        <dbReference type="SAM" id="MobiDB-lite"/>
    </source>
</evidence>
<organism evidence="14">
    <name type="scientific">Phallusia mammillata</name>
    <dbReference type="NCBI Taxonomy" id="59560"/>
    <lineage>
        <taxon>Eukaryota</taxon>
        <taxon>Metazoa</taxon>
        <taxon>Chordata</taxon>
        <taxon>Tunicata</taxon>
        <taxon>Ascidiacea</taxon>
        <taxon>Phlebobranchia</taxon>
        <taxon>Ascidiidae</taxon>
        <taxon>Phallusia</taxon>
    </lineage>
</organism>
<evidence type="ECO:0000256" key="7">
    <source>
        <dbReference type="ARBA" id="ARBA00022840"/>
    </source>
</evidence>
<keyword evidence="9" id="KW-0238">DNA-binding</keyword>
<evidence type="ECO:0000256" key="10">
    <source>
        <dbReference type="ARBA" id="ARBA00023242"/>
    </source>
</evidence>
<evidence type="ECO:0000259" key="12">
    <source>
        <dbReference type="PROSITE" id="PS51192"/>
    </source>
</evidence>
<feature type="compositionally biased region" description="Polar residues" evidence="11">
    <location>
        <begin position="138"/>
        <end position="156"/>
    </location>
</feature>
<feature type="compositionally biased region" description="Basic and acidic residues" evidence="11">
    <location>
        <begin position="205"/>
        <end position="219"/>
    </location>
</feature>
<keyword evidence="7" id="KW-0067">ATP-binding</keyword>
<dbReference type="InterPro" id="IPR038718">
    <property type="entry name" value="SNF2-like_sf"/>
</dbReference>
<dbReference type="InterPro" id="IPR001650">
    <property type="entry name" value="Helicase_C-like"/>
</dbReference>
<evidence type="ECO:0000256" key="5">
    <source>
        <dbReference type="ARBA" id="ARBA00022801"/>
    </source>
</evidence>
<feature type="compositionally biased region" description="Polar residues" evidence="11">
    <location>
        <begin position="163"/>
        <end position="175"/>
    </location>
</feature>
<feature type="compositionally biased region" description="Polar residues" evidence="11">
    <location>
        <begin position="64"/>
        <end position="77"/>
    </location>
</feature>
<protein>
    <recommendedName>
        <fullName evidence="3">DNA helicase</fullName>
        <ecNumber evidence="3">3.6.4.12</ecNumber>
    </recommendedName>
</protein>
<dbReference type="GO" id="GO:0003678">
    <property type="term" value="F:DNA helicase activity"/>
    <property type="evidence" value="ECO:0007669"/>
    <property type="project" value="UniProtKB-EC"/>
</dbReference>
<feature type="domain" description="Helicase C-terminal" evidence="13">
    <location>
        <begin position="719"/>
        <end position="867"/>
    </location>
</feature>
<dbReference type="GO" id="GO:0005524">
    <property type="term" value="F:ATP binding"/>
    <property type="evidence" value="ECO:0007669"/>
    <property type="project" value="UniProtKB-KW"/>
</dbReference>
<dbReference type="SMART" id="SM00487">
    <property type="entry name" value="DEXDc"/>
    <property type="match status" value="1"/>
</dbReference>
<reference evidence="14" key="1">
    <citation type="submission" date="2020-04" db="EMBL/GenBank/DDBJ databases">
        <authorList>
            <person name="Neveu A P."/>
        </authorList>
    </citation>
    <scope>NUCLEOTIDE SEQUENCE</scope>
    <source>
        <tissue evidence="14">Whole embryo</tissue>
    </source>
</reference>
<dbReference type="GO" id="GO:0016787">
    <property type="term" value="F:hydrolase activity"/>
    <property type="evidence" value="ECO:0007669"/>
    <property type="project" value="UniProtKB-KW"/>
</dbReference>
<feature type="region of interest" description="Disordered" evidence="11">
    <location>
        <begin position="197"/>
        <end position="231"/>
    </location>
</feature>
<dbReference type="SMART" id="SM00490">
    <property type="entry name" value="HELICc"/>
    <property type="match status" value="1"/>
</dbReference>
<dbReference type="InterPro" id="IPR027417">
    <property type="entry name" value="P-loop_NTPase"/>
</dbReference>
<dbReference type="Pfam" id="PF00176">
    <property type="entry name" value="SNF2-rel_dom"/>
    <property type="match status" value="1"/>
</dbReference>
<comment type="subcellular location">
    <subcellularLocation>
        <location evidence="1">Nucleus</location>
    </subcellularLocation>
</comment>
<dbReference type="Gene3D" id="3.40.50.10810">
    <property type="entry name" value="Tandem AAA-ATPase domain"/>
    <property type="match status" value="1"/>
</dbReference>
<accession>A0A6F9DTN9</accession>
<evidence type="ECO:0000256" key="8">
    <source>
        <dbReference type="ARBA" id="ARBA00022853"/>
    </source>
</evidence>
<keyword evidence="4" id="KW-0547">Nucleotide-binding</keyword>
<dbReference type="PANTHER" id="PTHR10799">
    <property type="entry name" value="SNF2/RAD54 HELICASE FAMILY"/>
    <property type="match status" value="1"/>
</dbReference>
<evidence type="ECO:0000256" key="1">
    <source>
        <dbReference type="ARBA" id="ARBA00004123"/>
    </source>
</evidence>
<dbReference type="InterPro" id="IPR049730">
    <property type="entry name" value="SNF2/RAD54-like_C"/>
</dbReference>
<evidence type="ECO:0000256" key="9">
    <source>
        <dbReference type="ARBA" id="ARBA00023125"/>
    </source>
</evidence>
<evidence type="ECO:0000256" key="2">
    <source>
        <dbReference type="ARBA" id="ARBA00007025"/>
    </source>
</evidence>
<feature type="compositionally biased region" description="Polar residues" evidence="11">
    <location>
        <begin position="1"/>
        <end position="47"/>
    </location>
</feature>
<dbReference type="GO" id="GO:0003677">
    <property type="term" value="F:DNA binding"/>
    <property type="evidence" value="ECO:0007669"/>
    <property type="project" value="UniProtKB-KW"/>
</dbReference>
<dbReference type="Pfam" id="PF00271">
    <property type="entry name" value="Helicase_C"/>
    <property type="match status" value="1"/>
</dbReference>
<dbReference type="PROSITE" id="PS51194">
    <property type="entry name" value="HELICASE_CTER"/>
    <property type="match status" value="1"/>
</dbReference>